<dbReference type="SUPFAM" id="SSF51905">
    <property type="entry name" value="FAD/NAD(P)-binding domain"/>
    <property type="match status" value="1"/>
</dbReference>
<dbReference type="PANTHER" id="PTHR11787:SF8">
    <property type="entry name" value="RAB GDP DISSOCIATION INHIBITOR"/>
    <property type="match status" value="1"/>
</dbReference>
<dbReference type="InterPro" id="IPR036188">
    <property type="entry name" value="FAD/NAD-bd_sf"/>
</dbReference>
<gene>
    <name evidence="4" type="ORF">CASFOL_031937</name>
    <name evidence="3" type="ORF">CASFOL_033436</name>
</gene>
<reference evidence="3" key="2">
    <citation type="submission" date="2024-11" db="EMBL/GenBank/DDBJ databases">
        <authorList>
            <person name="Burger M."/>
            <person name="Chory J."/>
        </authorList>
    </citation>
    <scope>NUCLEOTIDE SEQUENCE</scope>
    <source>
        <strain evidence="3">Tecolote</strain>
        <tissue evidence="3">Flower</tissue>
    </source>
</reference>
<dbReference type="EMBL" id="JAVIJP010000054">
    <property type="protein sequence ID" value="KAL3623121.1"/>
    <property type="molecule type" value="Genomic_DNA"/>
</dbReference>
<dbReference type="InterPro" id="IPR018203">
    <property type="entry name" value="GDP_dissociation_inhibitor"/>
</dbReference>
<protein>
    <submittedName>
        <fullName evidence="3">Uncharacterized protein</fullName>
    </submittedName>
</protein>
<accession>A0ABD3BZ94</accession>
<comment type="similarity">
    <text evidence="1">Belongs to the Rab GDI family.</text>
</comment>
<evidence type="ECO:0000256" key="2">
    <source>
        <dbReference type="SAM" id="Phobius"/>
    </source>
</evidence>
<dbReference type="AlphaFoldDB" id="A0ABD3BZ94"/>
<keyword evidence="2" id="KW-0812">Transmembrane</keyword>
<dbReference type="Proteomes" id="UP001632038">
    <property type="component" value="Unassembled WGS sequence"/>
</dbReference>
<evidence type="ECO:0000313" key="5">
    <source>
        <dbReference type="Proteomes" id="UP001632038"/>
    </source>
</evidence>
<dbReference type="EMBL" id="JAVIJP010000058">
    <property type="protein sequence ID" value="KAL3622828.1"/>
    <property type="molecule type" value="Genomic_DNA"/>
</dbReference>
<dbReference type="PANTHER" id="PTHR11787">
    <property type="entry name" value="RAB GDP-DISSOCIATION INHIBITOR"/>
    <property type="match status" value="1"/>
</dbReference>
<reference evidence="3" key="1">
    <citation type="journal article" date="2024" name="IScience">
        <title>Strigolactones Initiate the Formation of Haustorium-like Structures in Castilleja.</title>
        <authorList>
            <person name="Buerger M."/>
            <person name="Peterson D."/>
            <person name="Chory J."/>
        </authorList>
    </citation>
    <scope>NUCLEOTIDE SEQUENCE</scope>
    <source>
        <strain evidence="3">Tecolote</strain>
        <tissue evidence="3">Flower</tissue>
    </source>
</reference>
<comment type="caution">
    <text evidence="3">The sequence shown here is derived from an EMBL/GenBank/DDBJ whole genome shotgun (WGS) entry which is preliminary data.</text>
</comment>
<dbReference type="Gene3D" id="3.50.50.60">
    <property type="entry name" value="FAD/NAD(P)-binding domain"/>
    <property type="match status" value="1"/>
</dbReference>
<name>A0ABD3BZ94_9LAMI</name>
<evidence type="ECO:0000256" key="1">
    <source>
        <dbReference type="ARBA" id="ARBA00005593"/>
    </source>
</evidence>
<feature type="transmembrane region" description="Helical" evidence="2">
    <location>
        <begin position="80"/>
        <end position="99"/>
    </location>
</feature>
<evidence type="ECO:0000313" key="3">
    <source>
        <dbReference type="EMBL" id="KAL3622828.1"/>
    </source>
</evidence>
<sequence length="140" mass="15953">MIDKYDLYGQVVYPEHHKQSDVPDIYRLGATVKMNLRKYGLDDDTVGFIGNALALHRDDRYLNEPALDTMKRMKLYAESLARFAVNSLFVGGSAYIYPLYGLGELPQAFARLSAVYGGIYMLNKPECKVLKRGTLWYLLC</sequence>
<dbReference type="Pfam" id="PF00996">
    <property type="entry name" value="GDI"/>
    <property type="match status" value="1"/>
</dbReference>
<evidence type="ECO:0000313" key="4">
    <source>
        <dbReference type="EMBL" id="KAL3623121.1"/>
    </source>
</evidence>
<keyword evidence="2" id="KW-0472">Membrane</keyword>
<organism evidence="3 5">
    <name type="scientific">Castilleja foliolosa</name>
    <dbReference type="NCBI Taxonomy" id="1961234"/>
    <lineage>
        <taxon>Eukaryota</taxon>
        <taxon>Viridiplantae</taxon>
        <taxon>Streptophyta</taxon>
        <taxon>Embryophyta</taxon>
        <taxon>Tracheophyta</taxon>
        <taxon>Spermatophyta</taxon>
        <taxon>Magnoliopsida</taxon>
        <taxon>eudicotyledons</taxon>
        <taxon>Gunneridae</taxon>
        <taxon>Pentapetalae</taxon>
        <taxon>asterids</taxon>
        <taxon>lamiids</taxon>
        <taxon>Lamiales</taxon>
        <taxon>Orobanchaceae</taxon>
        <taxon>Pedicularideae</taxon>
        <taxon>Castillejinae</taxon>
        <taxon>Castilleja</taxon>
    </lineage>
</organism>
<dbReference type="PRINTS" id="PR00891">
    <property type="entry name" value="RABGDIREP"/>
</dbReference>
<keyword evidence="5" id="KW-1185">Reference proteome</keyword>
<keyword evidence="2" id="KW-1133">Transmembrane helix</keyword>
<proteinExistence type="inferred from homology"/>